<evidence type="ECO:0000256" key="14">
    <source>
        <dbReference type="SAM" id="MobiDB-lite"/>
    </source>
</evidence>
<evidence type="ECO:0000256" key="5">
    <source>
        <dbReference type="ARBA" id="ARBA00022723"/>
    </source>
</evidence>
<comment type="catalytic activity">
    <reaction evidence="12">
        <text>L-tyrosyl-[glycogenin] + UDP-alpha-D-glucose = alpha-D-glucosyl-L-tyrosyl-[glycogenin] + UDP + H(+)</text>
        <dbReference type="Rhea" id="RHEA:23360"/>
        <dbReference type="Rhea" id="RHEA-COMP:14604"/>
        <dbReference type="Rhea" id="RHEA-COMP:14605"/>
        <dbReference type="ChEBI" id="CHEBI:15378"/>
        <dbReference type="ChEBI" id="CHEBI:46858"/>
        <dbReference type="ChEBI" id="CHEBI:58223"/>
        <dbReference type="ChEBI" id="CHEBI:58885"/>
        <dbReference type="ChEBI" id="CHEBI:140573"/>
        <dbReference type="EC" id="2.4.1.186"/>
    </reaction>
</comment>
<evidence type="ECO:0000256" key="1">
    <source>
        <dbReference type="ARBA" id="ARBA00001936"/>
    </source>
</evidence>
<evidence type="ECO:0000256" key="13">
    <source>
        <dbReference type="ARBA" id="ARBA00057883"/>
    </source>
</evidence>
<dbReference type="Proteomes" id="UP001369815">
    <property type="component" value="Unassembled WGS sequence"/>
</dbReference>
<comment type="caution">
    <text evidence="15">The sequence shown here is derived from an EMBL/GenBank/DDBJ whole genome shotgun (WGS) entry which is preliminary data.</text>
</comment>
<evidence type="ECO:0000256" key="10">
    <source>
        <dbReference type="ARBA" id="ARBA00038934"/>
    </source>
</evidence>
<comment type="subcellular location">
    <subcellularLocation>
        <location evidence="2">Cytoplasm</location>
    </subcellularLocation>
</comment>
<dbReference type="GO" id="GO:0005737">
    <property type="term" value="C:cytoplasm"/>
    <property type="evidence" value="ECO:0007669"/>
    <property type="project" value="UniProtKB-SubCell"/>
</dbReference>
<comment type="function">
    <text evidence="13">Self-glucosylating initiator of glycogen synthesis. It catalyzes the formation of a short alpha (1,4)-glucosyl chain covalently attached via a glucose 1-O-tyrosyl linkage to internal tyrosine residues and these chains act as primers for the elongation reaction catalyzed by glycogen synthase.</text>
</comment>
<keyword evidence="16" id="KW-1185">Reference proteome</keyword>
<dbReference type="EMBL" id="JBANMG010000010">
    <property type="protein sequence ID" value="KAK6948427.1"/>
    <property type="molecule type" value="Genomic_DNA"/>
</dbReference>
<feature type="region of interest" description="Disordered" evidence="14">
    <location>
        <begin position="354"/>
        <end position="425"/>
    </location>
</feature>
<keyword evidence="6" id="KW-0320">Glycogen biosynthesis</keyword>
<dbReference type="CDD" id="cd02537">
    <property type="entry name" value="GT8_Glycogenin"/>
    <property type="match status" value="1"/>
</dbReference>
<comment type="catalytic activity">
    <reaction evidence="11">
        <text>[1,4-alpha-D-glucosyl](n)-L-tyrosyl-[glycogenin] + UDP-alpha-D-glucose = [1,4-alpha-D-glucosyl](n+1)-L-tyrosyl-[glycogenin] + UDP + H(+)</text>
        <dbReference type="Rhea" id="RHEA:56560"/>
        <dbReference type="Rhea" id="RHEA-COMP:14606"/>
        <dbReference type="Rhea" id="RHEA-COMP:14607"/>
        <dbReference type="ChEBI" id="CHEBI:15378"/>
        <dbReference type="ChEBI" id="CHEBI:58223"/>
        <dbReference type="ChEBI" id="CHEBI:58885"/>
        <dbReference type="ChEBI" id="CHEBI:140574"/>
        <dbReference type="EC" id="2.4.1.186"/>
    </reaction>
</comment>
<dbReference type="InterPro" id="IPR002495">
    <property type="entry name" value="Glyco_trans_8"/>
</dbReference>
<keyword evidence="7" id="KW-0325">Glycoprotein</keyword>
<evidence type="ECO:0000256" key="12">
    <source>
        <dbReference type="ARBA" id="ARBA00052293"/>
    </source>
</evidence>
<evidence type="ECO:0000256" key="6">
    <source>
        <dbReference type="ARBA" id="ARBA00023056"/>
    </source>
</evidence>
<dbReference type="InterPro" id="IPR029044">
    <property type="entry name" value="Nucleotide-diphossugar_trans"/>
</dbReference>
<dbReference type="PANTHER" id="PTHR11183">
    <property type="entry name" value="GLYCOGENIN SUBFAMILY MEMBER"/>
    <property type="match status" value="1"/>
</dbReference>
<feature type="region of interest" description="Disordered" evidence="14">
    <location>
        <begin position="456"/>
        <end position="503"/>
    </location>
</feature>
<evidence type="ECO:0000256" key="11">
    <source>
        <dbReference type="ARBA" id="ARBA00050886"/>
    </source>
</evidence>
<evidence type="ECO:0000313" key="16">
    <source>
        <dbReference type="Proteomes" id="UP001369815"/>
    </source>
</evidence>
<dbReference type="FunFam" id="3.90.550.10:FF:000092">
    <property type="entry name" value="Glycogenin 2"/>
    <property type="match status" value="1"/>
</dbReference>
<feature type="region of interest" description="Disordered" evidence="14">
    <location>
        <begin position="664"/>
        <end position="712"/>
    </location>
</feature>
<organism evidence="15 16">
    <name type="scientific">Daldinia eschscholtzii</name>
    <dbReference type="NCBI Taxonomy" id="292717"/>
    <lineage>
        <taxon>Eukaryota</taxon>
        <taxon>Fungi</taxon>
        <taxon>Dikarya</taxon>
        <taxon>Ascomycota</taxon>
        <taxon>Pezizomycotina</taxon>
        <taxon>Sordariomycetes</taxon>
        <taxon>Xylariomycetidae</taxon>
        <taxon>Xylariales</taxon>
        <taxon>Hypoxylaceae</taxon>
        <taxon>Daldinia</taxon>
    </lineage>
</organism>
<feature type="compositionally biased region" description="Low complexity" evidence="14">
    <location>
        <begin position="461"/>
        <end position="473"/>
    </location>
</feature>
<keyword evidence="8" id="KW-0464">Manganese</keyword>
<dbReference type="Gene3D" id="3.90.550.10">
    <property type="entry name" value="Spore Coat Polysaccharide Biosynthesis Protein SpsA, Chain A"/>
    <property type="match status" value="1"/>
</dbReference>
<keyword evidence="4" id="KW-0808">Transferase</keyword>
<evidence type="ECO:0000256" key="7">
    <source>
        <dbReference type="ARBA" id="ARBA00023180"/>
    </source>
</evidence>
<sequence>MAAQDGPKEDVYATLLLSDTYLPGALVLAHSLRDAGTTKKLAALVTRDTVAPEVITELETVYDYIIPVDTIRNTQTANLHLMGRADLHSAFTKIKLWQQTQFRKIVYIDADVVAYRAPDELFELPHPFSAAPDIGWPDLFNTGVMALTPNLGDYHAMLAMAERSISFDGADQGLINMHFKNYNRLSFAYNVTPSAHYQYVPAYRHFQSGISMVHFIGPEKPWFKGRSSSTGSAPFNEMTGRWWAVYDRHYRGSDSSSELVQFFTKGEYQSNGTTKNTYILKHGQNGYSSSSSSWDAQTPEGHNLPTAVYHMSQDTSQWVAPKWYVPPRAPGAPPMKQIFPWETQRSAPTRVFAEDYPQEEEEPEEEPEEEVEEEEEEEEEEPLSSGAQTPTGGPWNAPSVTDASTDDQRSELVTPTTPTAHIAPSTWNSFTMTNAWDDVPEIERYVDKIQRHKQKPILKSPPGALGLQQPQQPEVTQRRRGSKVTDFPTEAERPSLPVTPAPVRRTFWDGGASVGDGNDSNPQLPAAQGVPAQSEWVCEHGTRWTPEACLCDITNILRSNKDPAAKLQELAQWHNALLQKLSGDGKGSSELPHDHIAQSATLVSPQPLKGGANPSAIHSLESNLEALPRIITTGNRKSAGVTPIAVPSYSGPGAMFEKGEGIPTEDAPIPRGAISQHPVAARSSGVPEPSYSGPGPAFEKDASMPLELSAGQ</sequence>
<keyword evidence="5" id="KW-0479">Metal-binding</keyword>
<feature type="compositionally biased region" description="Acidic residues" evidence="14">
    <location>
        <begin position="356"/>
        <end position="382"/>
    </location>
</feature>
<accession>A0AAX6M7R5</accession>
<dbReference type="GO" id="GO:0046872">
    <property type="term" value="F:metal ion binding"/>
    <property type="evidence" value="ECO:0007669"/>
    <property type="project" value="UniProtKB-KW"/>
</dbReference>
<evidence type="ECO:0000256" key="4">
    <source>
        <dbReference type="ARBA" id="ARBA00022679"/>
    </source>
</evidence>
<comment type="cofactor">
    <cofactor evidence="1">
        <name>Mn(2+)</name>
        <dbReference type="ChEBI" id="CHEBI:29035"/>
    </cofactor>
</comment>
<dbReference type="GO" id="GO:0008466">
    <property type="term" value="F:glycogenin glucosyltransferase activity"/>
    <property type="evidence" value="ECO:0007669"/>
    <property type="project" value="UniProtKB-EC"/>
</dbReference>
<gene>
    <name evidence="15" type="ORF">Daesc_010193</name>
</gene>
<dbReference type="GO" id="GO:0005978">
    <property type="term" value="P:glycogen biosynthetic process"/>
    <property type="evidence" value="ECO:0007669"/>
    <property type="project" value="UniProtKB-KW"/>
</dbReference>
<keyword evidence="3" id="KW-0963">Cytoplasm</keyword>
<proteinExistence type="inferred from homology"/>
<protein>
    <recommendedName>
        <fullName evidence="10">glycogenin glucosyltransferase</fullName>
        <ecNumber evidence="10">2.4.1.186</ecNumber>
    </recommendedName>
</protein>
<name>A0AAX6M7R5_9PEZI</name>
<dbReference type="InterPro" id="IPR050587">
    <property type="entry name" value="GNT1/Glycosyltrans_8"/>
</dbReference>
<dbReference type="Pfam" id="PF01501">
    <property type="entry name" value="Glyco_transf_8"/>
    <property type="match status" value="1"/>
</dbReference>
<evidence type="ECO:0000256" key="9">
    <source>
        <dbReference type="ARBA" id="ARBA00038162"/>
    </source>
</evidence>
<evidence type="ECO:0000256" key="8">
    <source>
        <dbReference type="ARBA" id="ARBA00023211"/>
    </source>
</evidence>
<reference evidence="15 16" key="1">
    <citation type="journal article" date="2024" name="Front Chem Biol">
        <title>Unveiling the potential of Daldinia eschscholtzii MFLUCC 19-0629 through bioactivity and bioinformatics studies for enhanced sustainable agriculture production.</title>
        <authorList>
            <person name="Brooks S."/>
            <person name="Weaver J.A."/>
            <person name="Klomchit A."/>
            <person name="Alharthi S.A."/>
            <person name="Onlamun T."/>
            <person name="Nurani R."/>
            <person name="Vong T.K."/>
            <person name="Alberti F."/>
            <person name="Greco C."/>
        </authorList>
    </citation>
    <scope>NUCLEOTIDE SEQUENCE [LARGE SCALE GENOMIC DNA]</scope>
    <source>
        <strain evidence="15">MFLUCC 19-0629</strain>
    </source>
</reference>
<feature type="compositionally biased region" description="Polar residues" evidence="14">
    <location>
        <begin position="411"/>
        <end position="425"/>
    </location>
</feature>
<dbReference type="EC" id="2.4.1.186" evidence="10"/>
<evidence type="ECO:0000256" key="2">
    <source>
        <dbReference type="ARBA" id="ARBA00004496"/>
    </source>
</evidence>
<dbReference type="AlphaFoldDB" id="A0AAX6M7R5"/>
<dbReference type="SUPFAM" id="SSF53448">
    <property type="entry name" value="Nucleotide-diphospho-sugar transferases"/>
    <property type="match status" value="1"/>
</dbReference>
<comment type="similarity">
    <text evidence="9">Belongs to the glycosyltransferase 8 family. Glycogenin subfamily.</text>
</comment>
<evidence type="ECO:0000256" key="3">
    <source>
        <dbReference type="ARBA" id="ARBA00022490"/>
    </source>
</evidence>
<evidence type="ECO:0000313" key="15">
    <source>
        <dbReference type="EMBL" id="KAK6948427.1"/>
    </source>
</evidence>